<dbReference type="GO" id="GO:0019290">
    <property type="term" value="P:siderophore biosynthetic process"/>
    <property type="evidence" value="ECO:0007669"/>
    <property type="project" value="TreeGrafter"/>
</dbReference>
<dbReference type="GO" id="GO:0005829">
    <property type="term" value="C:cytosol"/>
    <property type="evidence" value="ECO:0007669"/>
    <property type="project" value="TreeGrafter"/>
</dbReference>
<protein>
    <submittedName>
        <fullName evidence="3">MbtH protein</fullName>
    </submittedName>
    <submittedName>
        <fullName evidence="2">MbtH-like protein</fullName>
    </submittedName>
</protein>
<evidence type="ECO:0000313" key="2">
    <source>
        <dbReference type="EMBL" id="SAY46028.1"/>
    </source>
</evidence>
<dbReference type="Pfam" id="PF03621">
    <property type="entry name" value="MbtH"/>
    <property type="match status" value="1"/>
</dbReference>
<reference evidence="2" key="1">
    <citation type="submission" date="2016-05" db="EMBL/GenBank/DDBJ databases">
        <authorList>
            <person name="Cock P.J.A."/>
            <person name="Cock P.J.A."/>
        </authorList>
    </citation>
    <scope>NUCLEOTIDE SEQUENCE</scope>
    <source>
        <strain evidence="2">PWN146_assembly</strain>
    </source>
</reference>
<name>A0A1C3HLY1_SERMA</name>
<dbReference type="SUPFAM" id="SSF160582">
    <property type="entry name" value="MbtH-like"/>
    <property type="match status" value="1"/>
</dbReference>
<accession>A0A1C3HLY1</accession>
<evidence type="ECO:0000259" key="1">
    <source>
        <dbReference type="SMART" id="SM00923"/>
    </source>
</evidence>
<feature type="domain" description="MbtH-like" evidence="1">
    <location>
        <begin position="6"/>
        <end position="56"/>
    </location>
</feature>
<dbReference type="Proteomes" id="UP000320710">
    <property type="component" value="Unassembled WGS sequence"/>
</dbReference>
<dbReference type="EMBL" id="VFMJ01000001">
    <property type="protein sequence ID" value="TQI86565.1"/>
    <property type="molecule type" value="Genomic_DNA"/>
</dbReference>
<evidence type="ECO:0000313" key="3">
    <source>
        <dbReference type="EMBL" id="TQI86565.1"/>
    </source>
</evidence>
<proteinExistence type="predicted"/>
<dbReference type="InterPro" id="IPR038020">
    <property type="entry name" value="MbtH-like_sf"/>
</dbReference>
<dbReference type="EMBL" id="LT575490">
    <property type="protein sequence ID" value="SAY46028.1"/>
    <property type="molecule type" value="Genomic_DNA"/>
</dbReference>
<dbReference type="Gene3D" id="3.90.820.10">
    <property type="entry name" value="Structural Genomics, Unknown Function 30-nov-00 1gh9 Mol_id"/>
    <property type="match status" value="1"/>
</dbReference>
<organism evidence="2">
    <name type="scientific">Serratia marcescens</name>
    <dbReference type="NCBI Taxonomy" id="615"/>
    <lineage>
        <taxon>Bacteria</taxon>
        <taxon>Pseudomonadati</taxon>
        <taxon>Pseudomonadota</taxon>
        <taxon>Gammaproteobacteria</taxon>
        <taxon>Enterobacterales</taxon>
        <taxon>Yersiniaceae</taxon>
        <taxon>Serratia</taxon>
    </lineage>
</organism>
<dbReference type="InterPro" id="IPR037407">
    <property type="entry name" value="MLP_fam"/>
</dbReference>
<sequence>MVESLNPFDDQQQRSLVLRNVQQQYSLWPDFRAIPSEWTIVFGPAARTACAEWLEQHWQDILPVAAREA</sequence>
<evidence type="ECO:0000313" key="4">
    <source>
        <dbReference type="Proteomes" id="UP000320710"/>
    </source>
</evidence>
<dbReference type="InterPro" id="IPR005153">
    <property type="entry name" value="MbtH-like_dom"/>
</dbReference>
<reference evidence="3 4" key="3">
    <citation type="submission" date="2019-07" db="EMBL/GenBank/DDBJ databases">
        <title>Investigation of anaerobic lignin degradation for improved lignocellulosic biofuels.</title>
        <authorList>
            <person name="Deangelis K.PhD."/>
        </authorList>
    </citation>
    <scope>NUCLEOTIDE SEQUENCE [LARGE SCALE GENOMIC DNA]</scope>
    <source>
        <strain evidence="3 4">106R</strain>
    </source>
</reference>
<dbReference type="AlphaFoldDB" id="A0A1C3HLY1"/>
<dbReference type="PANTHER" id="PTHR38444">
    <property type="entry name" value="ENTEROBACTIN BIOSYNTHESIS PROTEIN YBDZ"/>
    <property type="match status" value="1"/>
</dbReference>
<dbReference type="PANTHER" id="PTHR38444:SF1">
    <property type="entry name" value="ENTEROBACTIN BIOSYNTHESIS PROTEIN YBDZ"/>
    <property type="match status" value="1"/>
</dbReference>
<gene>
    <name evidence="3" type="ORF">FHU12_4204</name>
    <name evidence="2" type="ORF">PWN146_04787</name>
</gene>
<reference evidence="3 4" key="2">
    <citation type="submission" date="2019-06" db="EMBL/GenBank/DDBJ databases">
        <authorList>
            <person name="Deangelis K."/>
            <person name="Huntemann M."/>
            <person name="Clum A."/>
            <person name="Pillay M."/>
            <person name="Palaniappan K."/>
            <person name="Varghese N."/>
            <person name="Mikhailova N."/>
            <person name="Stamatis D."/>
            <person name="Reddy T."/>
            <person name="Daum C."/>
            <person name="Shapiro N."/>
            <person name="Ivanova N."/>
            <person name="Kyrpides N."/>
            <person name="Woyke T."/>
        </authorList>
    </citation>
    <scope>NUCLEOTIDE SEQUENCE [LARGE SCALE GENOMIC DNA]</scope>
    <source>
        <strain evidence="3 4">106R</strain>
    </source>
</reference>
<dbReference type="SMART" id="SM00923">
    <property type="entry name" value="MbtH"/>
    <property type="match status" value="1"/>
</dbReference>